<gene>
    <name evidence="9" type="ORF">AAAU18_07345</name>
</gene>
<evidence type="ECO:0000259" key="8">
    <source>
        <dbReference type="Pfam" id="PF12704"/>
    </source>
</evidence>
<feature type="transmembrane region" description="Helical" evidence="6">
    <location>
        <begin position="718"/>
        <end position="740"/>
    </location>
</feature>
<feature type="transmembrane region" description="Helical" evidence="6">
    <location>
        <begin position="322"/>
        <end position="343"/>
    </location>
</feature>
<proteinExistence type="predicted"/>
<evidence type="ECO:0000256" key="3">
    <source>
        <dbReference type="ARBA" id="ARBA00022692"/>
    </source>
</evidence>
<protein>
    <submittedName>
        <fullName evidence="9">ABC transporter permease</fullName>
    </submittedName>
</protein>
<feature type="domain" description="MacB-like periplasmic core" evidence="8">
    <location>
        <begin position="491"/>
        <end position="692"/>
    </location>
</feature>
<feature type="domain" description="ABC3 transporter permease C-terminal" evidence="7">
    <location>
        <begin position="322"/>
        <end position="434"/>
    </location>
</feature>
<comment type="caution">
    <text evidence="9">The sequence shown here is derived from an EMBL/GenBank/DDBJ whole genome shotgun (WGS) entry which is preliminary data.</text>
</comment>
<dbReference type="InterPro" id="IPR038766">
    <property type="entry name" value="Membrane_comp_ABC_pdt"/>
</dbReference>
<keyword evidence="4 6" id="KW-1133">Transmembrane helix</keyword>
<feature type="transmembrane region" description="Helical" evidence="6">
    <location>
        <begin position="367"/>
        <end position="390"/>
    </location>
</feature>
<dbReference type="EMBL" id="JBBNGJ010000004">
    <property type="protein sequence ID" value="MEQ2592733.1"/>
    <property type="molecule type" value="Genomic_DNA"/>
</dbReference>
<organism evidence="9 10">
    <name type="scientific">Coprococcus aceti</name>
    <dbReference type="NCBI Taxonomy" id="2981786"/>
    <lineage>
        <taxon>Bacteria</taxon>
        <taxon>Bacillati</taxon>
        <taxon>Bacillota</taxon>
        <taxon>Clostridia</taxon>
        <taxon>Lachnospirales</taxon>
        <taxon>Lachnospiraceae</taxon>
        <taxon>Coprococcus</taxon>
    </lineage>
</organism>
<keyword evidence="2" id="KW-1003">Cell membrane</keyword>
<keyword evidence="10" id="KW-1185">Reference proteome</keyword>
<dbReference type="InterPro" id="IPR025857">
    <property type="entry name" value="MacB_PCD"/>
</dbReference>
<evidence type="ECO:0000256" key="4">
    <source>
        <dbReference type="ARBA" id="ARBA00022989"/>
    </source>
</evidence>
<feature type="transmembrane region" description="Helical" evidence="6">
    <location>
        <begin position="488"/>
        <end position="508"/>
    </location>
</feature>
<name>A0ABV1IA26_9FIRM</name>
<keyword evidence="3 6" id="KW-0812">Transmembrane</keyword>
<dbReference type="PANTHER" id="PTHR30287">
    <property type="entry name" value="MEMBRANE COMPONENT OF PREDICTED ABC SUPERFAMILY METABOLITE UPTAKE TRANSPORTER"/>
    <property type="match status" value="1"/>
</dbReference>
<accession>A0ABV1IA26</accession>
<dbReference type="Pfam" id="PF02687">
    <property type="entry name" value="FtsX"/>
    <property type="match status" value="2"/>
</dbReference>
<comment type="subcellular location">
    <subcellularLocation>
        <location evidence="1">Cell membrane</location>
        <topology evidence="1">Multi-pass membrane protein</topology>
    </subcellularLocation>
</comment>
<evidence type="ECO:0000313" key="10">
    <source>
        <dbReference type="Proteomes" id="UP001494672"/>
    </source>
</evidence>
<evidence type="ECO:0000256" key="1">
    <source>
        <dbReference type="ARBA" id="ARBA00004651"/>
    </source>
</evidence>
<evidence type="ECO:0000259" key="7">
    <source>
        <dbReference type="Pfam" id="PF02687"/>
    </source>
</evidence>
<dbReference type="Pfam" id="PF12704">
    <property type="entry name" value="MacB_PCD"/>
    <property type="match status" value="1"/>
</dbReference>
<dbReference type="RefSeq" id="WP_349093063.1">
    <property type="nucleotide sequence ID" value="NZ_JBBNGJ010000004.1"/>
</dbReference>
<evidence type="ECO:0000256" key="5">
    <source>
        <dbReference type="ARBA" id="ARBA00023136"/>
    </source>
</evidence>
<feature type="transmembrane region" description="Helical" evidence="6">
    <location>
        <begin position="775"/>
        <end position="797"/>
    </location>
</feature>
<dbReference type="Proteomes" id="UP001494672">
    <property type="component" value="Unassembled WGS sequence"/>
</dbReference>
<evidence type="ECO:0000313" key="9">
    <source>
        <dbReference type="EMBL" id="MEQ2592733.1"/>
    </source>
</evidence>
<feature type="transmembrane region" description="Helical" evidence="6">
    <location>
        <begin position="410"/>
        <end position="433"/>
    </location>
</feature>
<dbReference type="PANTHER" id="PTHR30287:SF1">
    <property type="entry name" value="INNER MEMBRANE PROTEIN"/>
    <property type="match status" value="1"/>
</dbReference>
<feature type="transmembrane region" description="Helical" evidence="6">
    <location>
        <begin position="809"/>
        <end position="829"/>
    </location>
</feature>
<evidence type="ECO:0000256" key="2">
    <source>
        <dbReference type="ARBA" id="ARBA00022475"/>
    </source>
</evidence>
<reference evidence="9 10" key="1">
    <citation type="submission" date="2024-04" db="EMBL/GenBank/DDBJ databases">
        <title>Human intestinal bacterial collection.</title>
        <authorList>
            <person name="Pauvert C."/>
            <person name="Hitch T.C.A."/>
            <person name="Clavel T."/>
        </authorList>
    </citation>
    <scope>NUCLEOTIDE SEQUENCE [LARGE SCALE GENOMIC DNA]</scope>
    <source>
        <strain evidence="9 10">CLA-AA-H181</strain>
    </source>
</reference>
<feature type="domain" description="ABC3 transporter permease C-terminal" evidence="7">
    <location>
        <begin position="724"/>
        <end position="828"/>
    </location>
</feature>
<dbReference type="InterPro" id="IPR003838">
    <property type="entry name" value="ABC3_permease_C"/>
</dbReference>
<sequence>MITSGTLKIWNGRWPMKSMMRRTTFREIKNTFGRFAAIMAIIALGVGFFSGLKMTKPDMMNTISNFLDKGNFYDLHLLSTLGYTDDDVDSFAGEKDVLYAEGGYSLDVLYKNQGENDRVLKTMSVPENINKLSLVDGRMPEKEDECVVDAKMDSIKIGDVIEVADDDAAEGEDSSTQDILKVKKFTVVGTVNSPLYINFERGTTTLGNGKIAGFVYVSPEAFDSECYTDVYVKFDRKFDMYADEYEDYIDDRKDEWESICKTSVLDRYKDILMAKGMTEDMVKDITLDDADGVNYYILGRETNIGYVCFESDSDIVNGVAKVFPVFFILVAVLVCMTTMNRMVEEQRSMIGMLKALGYGKAAIMGKYMIYSGTAAVVGCAGGYLIGTYVFPEVIWYAYHMMYIHMPLERTTDWTLVIGVLAASLLCTVGTTWFSCRYELSETAASLMRPKAPKPGKRVFLEHIPFIWKRLKFLRKVSVRNVFRYKKRFFMMIIGISGCTALLLTGFGINDSISGFADNQYGEIQVGDGVITLNTSIAGDREDERFSSLKDRLEEDTSCYDLVSESTWDLVHDGGVKSVNMVIMEEPEHVDRYMKFADKDGAEIEYPGKGEAVINTALAEQYDIKTGDIIMVRDSEMKEIRVSVSGIFRNHVYNYVYISPETYEDQMGEAPQYKSVYFNLEEGADSHEISADLMGDAATASVTINKDMKNRISKMMESLNYIVIVVILSAGALAFIVLYNLTNINITERIREIATIKVLGFFKNETSDYVFRENRVLTTFGIAVGLVLGVFLHAFVIGQIKVDMVAFDTYIAPMSYVYSIVLTFVFNFLVNRVMSVKLDKINMAESLKSVE</sequence>
<keyword evidence="5 6" id="KW-0472">Membrane</keyword>
<evidence type="ECO:0000256" key="6">
    <source>
        <dbReference type="SAM" id="Phobius"/>
    </source>
</evidence>